<dbReference type="Gene3D" id="2.60.120.200">
    <property type="match status" value="1"/>
</dbReference>
<evidence type="ECO:0000313" key="6">
    <source>
        <dbReference type="Proteomes" id="UP000551616"/>
    </source>
</evidence>
<feature type="domain" description="LamG-like jellyroll fold" evidence="4">
    <location>
        <begin position="426"/>
        <end position="573"/>
    </location>
</feature>
<evidence type="ECO:0000313" key="5">
    <source>
        <dbReference type="EMBL" id="MBA2115215.1"/>
    </source>
</evidence>
<evidence type="ECO:0000259" key="4">
    <source>
        <dbReference type="SMART" id="SM00560"/>
    </source>
</evidence>
<dbReference type="InterPro" id="IPR012373">
    <property type="entry name" value="Ferrdict_sens_TM"/>
</dbReference>
<comment type="caution">
    <text evidence="5">The sequence shown here is derived from an EMBL/GenBank/DDBJ whole genome shotgun (WGS) entry which is preliminary data.</text>
</comment>
<dbReference type="InterPro" id="IPR013320">
    <property type="entry name" value="ConA-like_dom_sf"/>
</dbReference>
<organism evidence="5 6">
    <name type="scientific">Bremerella alba</name>
    <dbReference type="NCBI Taxonomy" id="980252"/>
    <lineage>
        <taxon>Bacteria</taxon>
        <taxon>Pseudomonadati</taxon>
        <taxon>Planctomycetota</taxon>
        <taxon>Planctomycetia</taxon>
        <taxon>Pirellulales</taxon>
        <taxon>Pirellulaceae</taxon>
        <taxon>Bremerella</taxon>
    </lineage>
</organism>
<dbReference type="Pfam" id="PF13385">
    <property type="entry name" value="Laminin_G_3"/>
    <property type="match status" value="1"/>
</dbReference>
<dbReference type="GO" id="GO:0016989">
    <property type="term" value="F:sigma factor antagonist activity"/>
    <property type="evidence" value="ECO:0007669"/>
    <property type="project" value="TreeGrafter"/>
</dbReference>
<accession>A0A7V8V5I6</accession>
<proteinExistence type="predicted"/>
<keyword evidence="3" id="KW-0812">Transmembrane</keyword>
<reference evidence="5 6" key="1">
    <citation type="submission" date="2020-05" db="EMBL/GenBank/DDBJ databases">
        <title>Bremerella alba sp. nov., a novel planctomycete isolated from the surface of the macroalga Fucus spiralis.</title>
        <authorList>
            <person name="Godinho O."/>
            <person name="Botelho R."/>
            <person name="Albuquerque L."/>
            <person name="Wiegand S."/>
            <person name="Da Costa M.S."/>
            <person name="Lobo-Da-Cunha A."/>
            <person name="Jogler C."/>
            <person name="Lage O.M."/>
        </authorList>
    </citation>
    <scope>NUCLEOTIDE SEQUENCE [LARGE SCALE GENOMIC DNA]</scope>
    <source>
        <strain evidence="5 6">FF15</strain>
    </source>
</reference>
<protein>
    <recommendedName>
        <fullName evidence="4">LamG-like jellyroll fold domain-containing protein</fullName>
    </recommendedName>
</protein>
<dbReference type="AlphaFoldDB" id="A0A7V8V5I6"/>
<dbReference type="PANTHER" id="PTHR30273:SF2">
    <property type="entry name" value="PROTEIN FECR"/>
    <property type="match status" value="1"/>
</dbReference>
<feature type="transmembrane region" description="Helical" evidence="3">
    <location>
        <begin position="109"/>
        <end position="127"/>
    </location>
</feature>
<gene>
    <name evidence="5" type="ORF">HOV93_23880</name>
</gene>
<dbReference type="PANTHER" id="PTHR30273">
    <property type="entry name" value="PERIPLASMIC SIGNAL SENSOR AND SIGMA FACTOR ACTIVATOR FECR-RELATED"/>
    <property type="match status" value="1"/>
</dbReference>
<evidence type="ECO:0000256" key="1">
    <source>
        <dbReference type="ARBA" id="ARBA00022729"/>
    </source>
</evidence>
<evidence type="ECO:0000256" key="3">
    <source>
        <dbReference type="SAM" id="Phobius"/>
    </source>
</evidence>
<dbReference type="EMBL" id="JABRWO010000006">
    <property type="protein sequence ID" value="MBA2115215.1"/>
    <property type="molecule type" value="Genomic_DNA"/>
</dbReference>
<dbReference type="RefSeq" id="WP_207396664.1">
    <property type="nucleotide sequence ID" value="NZ_JABRWO010000006.1"/>
</dbReference>
<dbReference type="SUPFAM" id="SSF49899">
    <property type="entry name" value="Concanavalin A-like lectins/glucanases"/>
    <property type="match status" value="1"/>
</dbReference>
<name>A0A7V8V5I6_9BACT</name>
<keyword evidence="6" id="KW-1185">Reference proteome</keyword>
<dbReference type="InterPro" id="IPR006558">
    <property type="entry name" value="LamG-like"/>
</dbReference>
<sequence length="584" mass="65038">MASHQRFNELLAIMLDDVASENELDELVALARENQENLAQLKQHLVLSDRLSQYEDLRRAEARYLESLRTRVSADDSSAGFIQSVLNASHEPKTPARTDEKRPTQKRPWIWGVMALAATILVALFAFPQGDQPEQDPNASNVAVLPDAAPPVPVGPVAANPTPEVEELRDSGVALLTRKVGVQGGNANVWKEGVTVSPQQLTWDTGLIQLEFYSGATLVAEGPASIEIVDASNIYLNYGKLRANIPQPAQGFTILAKTLELVDLGTEFGMEVSSDGSVDVQVYEGKVELYEPNSNRNKTTRRELVQGKPLSITADGLSKVIDSGDLSFVSPRELASMTGTRSVKRYQRWEQQRDATIEDPRIAAYFPFDHDPVDDRTLVGYGPDGEKIHGAIVGAQWTTGRWNDKSSLEFKRPGDRVRLNIPGNYLSLTFSAWIRLDGLDRRFNSLLLTDEFNNNMPHWQVHQEGHMLLGMWMEAASDTAHYRSPNVFSLRDVGQWAHVVTVYDTVDSRVRHYLNGELISNQPIDQAARGDLTLGYVTIGNWTPTETSAWQKIRNFNGRIDEMTVYGVALTEDQVGELFQKGRP</sequence>
<dbReference type="SMART" id="SM00560">
    <property type="entry name" value="LamGL"/>
    <property type="match status" value="1"/>
</dbReference>
<keyword evidence="3" id="KW-1133">Transmembrane helix</keyword>
<dbReference type="Gene3D" id="2.60.120.1440">
    <property type="match status" value="1"/>
</dbReference>
<dbReference type="Proteomes" id="UP000551616">
    <property type="component" value="Unassembled WGS sequence"/>
</dbReference>
<evidence type="ECO:0000256" key="2">
    <source>
        <dbReference type="ARBA" id="ARBA00023157"/>
    </source>
</evidence>
<keyword evidence="3" id="KW-0472">Membrane</keyword>
<keyword evidence="2" id="KW-1015">Disulfide bond</keyword>
<keyword evidence="1" id="KW-0732">Signal</keyword>